<feature type="binding site" evidence="16">
    <location>
        <position position="157"/>
    </location>
    <ligand>
        <name>Mg(2+)</name>
        <dbReference type="ChEBI" id="CHEBI:18420"/>
    </ligand>
</feature>
<gene>
    <name evidence="16 18" type="primary">dinB</name>
    <name evidence="18" type="ORF">Rifp1Sym_ci00140</name>
</gene>
<keyword evidence="8 16" id="KW-0235">DNA replication</keyword>
<dbReference type="GO" id="GO:0006281">
    <property type="term" value="P:DNA repair"/>
    <property type="evidence" value="ECO:0007669"/>
    <property type="project" value="UniProtKB-UniRule"/>
</dbReference>
<keyword evidence="14 16" id="KW-0234">DNA repair</keyword>
<evidence type="ECO:0000256" key="10">
    <source>
        <dbReference type="ARBA" id="ARBA00022763"/>
    </source>
</evidence>
<dbReference type="InterPro" id="IPR001126">
    <property type="entry name" value="UmuC"/>
</dbReference>
<keyword evidence="13 16" id="KW-0238">DNA-binding</keyword>
<dbReference type="GO" id="GO:0042276">
    <property type="term" value="P:error-prone translesion synthesis"/>
    <property type="evidence" value="ECO:0007669"/>
    <property type="project" value="TreeGrafter"/>
</dbReference>
<comment type="caution">
    <text evidence="18">The sequence shown here is derived from an EMBL/GenBank/DDBJ whole genome shotgun (WGS) entry which is preliminary data.</text>
</comment>
<organism evidence="18 19">
    <name type="scientific">endosymbiont of Riftia pachyptila</name>
    <name type="common">vent Ph05</name>
    <dbReference type="NCBI Taxonomy" id="1048808"/>
    <lineage>
        <taxon>Bacteria</taxon>
        <taxon>Pseudomonadati</taxon>
        <taxon>Pseudomonadota</taxon>
        <taxon>Gammaproteobacteria</taxon>
        <taxon>sulfur-oxidizing symbionts</taxon>
    </lineage>
</organism>
<dbReference type="PANTHER" id="PTHR11076">
    <property type="entry name" value="DNA REPAIR POLYMERASE UMUC / TRANSFERASE FAMILY MEMBER"/>
    <property type="match status" value="1"/>
</dbReference>
<evidence type="ECO:0000313" key="19">
    <source>
        <dbReference type="Proteomes" id="UP000004491"/>
    </source>
</evidence>
<evidence type="ECO:0000256" key="9">
    <source>
        <dbReference type="ARBA" id="ARBA00022723"/>
    </source>
</evidence>
<evidence type="ECO:0000256" key="14">
    <source>
        <dbReference type="ARBA" id="ARBA00023204"/>
    </source>
</evidence>
<keyword evidence="19" id="KW-1185">Reference proteome</keyword>
<dbReference type="Gene3D" id="3.40.1170.60">
    <property type="match status" value="1"/>
</dbReference>
<dbReference type="EMBL" id="AFOC01000062">
    <property type="protein sequence ID" value="EGV50815.1"/>
    <property type="molecule type" value="Genomic_DNA"/>
</dbReference>
<keyword evidence="12 16" id="KW-0239">DNA-directed DNA polymerase</keyword>
<accession>G2DEZ8</accession>
<evidence type="ECO:0000256" key="4">
    <source>
        <dbReference type="ARBA" id="ARBA00022457"/>
    </source>
</evidence>
<dbReference type="GO" id="GO:0003887">
    <property type="term" value="F:DNA-directed DNA polymerase activity"/>
    <property type="evidence" value="ECO:0007669"/>
    <property type="project" value="UniProtKB-UniRule"/>
</dbReference>
<feature type="domain" description="UmuC" evidence="17">
    <location>
        <begin position="58"/>
        <end position="239"/>
    </location>
</feature>
<evidence type="ECO:0000256" key="6">
    <source>
        <dbReference type="ARBA" id="ARBA00022679"/>
    </source>
</evidence>
<keyword evidence="9 16" id="KW-0479">Metal-binding</keyword>
<name>G2DEZ8_9GAMM</name>
<evidence type="ECO:0000256" key="3">
    <source>
        <dbReference type="ARBA" id="ARBA00011245"/>
    </source>
</evidence>
<dbReference type="InterPro" id="IPR043128">
    <property type="entry name" value="Rev_trsase/Diguanyl_cyclase"/>
</dbReference>
<dbReference type="CDD" id="cd03586">
    <property type="entry name" value="PolY_Pol_IV_kappa"/>
    <property type="match status" value="1"/>
</dbReference>
<dbReference type="SUPFAM" id="SSF100879">
    <property type="entry name" value="Lesion bypass DNA polymerase (Y-family), little finger domain"/>
    <property type="match status" value="1"/>
</dbReference>
<keyword evidence="7 16" id="KW-0548">Nucleotidyltransferase</keyword>
<dbReference type="GO" id="GO:0000287">
    <property type="term" value="F:magnesium ion binding"/>
    <property type="evidence" value="ECO:0007669"/>
    <property type="project" value="UniProtKB-UniRule"/>
</dbReference>
<evidence type="ECO:0000259" key="17">
    <source>
        <dbReference type="PROSITE" id="PS50173"/>
    </source>
</evidence>
<keyword evidence="11 16" id="KW-0460">Magnesium</keyword>
<comment type="similarity">
    <text evidence="2 16">Belongs to the DNA polymerase type-Y family.</text>
</comment>
<keyword evidence="10 16" id="KW-0227">DNA damage</keyword>
<evidence type="ECO:0000256" key="5">
    <source>
        <dbReference type="ARBA" id="ARBA00022490"/>
    </source>
</evidence>
<dbReference type="InterPro" id="IPR017961">
    <property type="entry name" value="DNA_pol_Y-fam_little_finger"/>
</dbReference>
<dbReference type="Proteomes" id="UP000004491">
    <property type="component" value="Unassembled WGS sequence"/>
</dbReference>
<dbReference type="FunFam" id="3.40.1170.60:FF:000001">
    <property type="entry name" value="DNA polymerase IV"/>
    <property type="match status" value="1"/>
</dbReference>
<evidence type="ECO:0000313" key="18">
    <source>
        <dbReference type="EMBL" id="EGV50815.1"/>
    </source>
</evidence>
<dbReference type="InterPro" id="IPR053848">
    <property type="entry name" value="IMS_HHH_1"/>
</dbReference>
<sequence length="418" mass="46249">MMGCSHAVKLADSIYFWRSGVLRVALGISAPSFSARLAKWSDRGSRAGAMSHTNQIWIMHVDMDAFFAAVEQRDNPDYRNRPVVVGARPGGRGVVATCSYEARRFGVHSAMPISEAWRRCPGAVYLRPDMRRYAAVSRQIMQMLGEISPLVEPVSIDEAYLDVSGQERLIGPPQEIARQAKARILEAVSLSCSVGVGPNRLIAKLASESGKPDGLTVVGPGQVEAFLDPLPVSELRGVGRRTGRILDRLGIAKVRQLRGYPLQMLIQHLGEKAGRSLYAQARGMASHRVGVRSARKSISKETTFAEDVRQQSLLRSRLQRLSAEVGRLARYKGLSGQVVTLKLRLAGFETHTRQRRLVSPVDTDDLIFATAWQLYQESQLVGRPVRLIGVGLSDFEHGPQSEDLFEATPERQMVRQRT</sequence>
<comment type="cofactor">
    <cofactor evidence="16">
        <name>Mg(2+)</name>
        <dbReference type="ChEBI" id="CHEBI:18420"/>
    </cofactor>
    <text evidence="16">Binds 2 magnesium ions per subunit.</text>
</comment>
<feature type="active site" evidence="16">
    <location>
        <position position="158"/>
    </location>
</feature>
<comment type="function">
    <text evidence="16">Poorly processive, error-prone DNA polymerase involved in untargeted mutagenesis. Copies undamaged DNA at stalled replication forks, which arise in vivo from mismatched or misaligned primer ends. These misaligned primers can be extended by PolIV. Exhibits no 3'-5' exonuclease (proofreading) activity. May be involved in translesional synthesis, in conjunction with the beta clamp from PolIII.</text>
</comment>
<comment type="subcellular location">
    <subcellularLocation>
        <location evidence="1 16">Cytoplasm</location>
    </subcellularLocation>
</comment>
<dbReference type="Gene3D" id="3.30.70.270">
    <property type="match status" value="1"/>
</dbReference>
<feature type="binding site" evidence="16">
    <location>
        <position position="62"/>
    </location>
    <ligand>
        <name>Mg(2+)</name>
        <dbReference type="ChEBI" id="CHEBI:18420"/>
    </ligand>
</feature>
<dbReference type="InterPro" id="IPR022880">
    <property type="entry name" value="DNApol_IV"/>
</dbReference>
<comment type="subunit">
    <text evidence="3 16">Monomer.</text>
</comment>
<evidence type="ECO:0000256" key="1">
    <source>
        <dbReference type="ARBA" id="ARBA00004496"/>
    </source>
</evidence>
<dbReference type="SUPFAM" id="SSF56672">
    <property type="entry name" value="DNA/RNA polymerases"/>
    <property type="match status" value="1"/>
</dbReference>
<dbReference type="Gene3D" id="3.30.1490.100">
    <property type="entry name" value="DNA polymerase, Y-family, little finger domain"/>
    <property type="match status" value="1"/>
</dbReference>
<dbReference type="NCBIfam" id="NF002677">
    <property type="entry name" value="PRK02406.1"/>
    <property type="match status" value="1"/>
</dbReference>
<dbReference type="PROSITE" id="PS50173">
    <property type="entry name" value="UMUC"/>
    <property type="match status" value="1"/>
</dbReference>
<evidence type="ECO:0000256" key="12">
    <source>
        <dbReference type="ARBA" id="ARBA00022932"/>
    </source>
</evidence>
<comment type="catalytic activity">
    <reaction evidence="15 16">
        <text>DNA(n) + a 2'-deoxyribonucleoside 5'-triphosphate = DNA(n+1) + diphosphate</text>
        <dbReference type="Rhea" id="RHEA:22508"/>
        <dbReference type="Rhea" id="RHEA-COMP:17339"/>
        <dbReference type="Rhea" id="RHEA-COMP:17340"/>
        <dbReference type="ChEBI" id="CHEBI:33019"/>
        <dbReference type="ChEBI" id="CHEBI:61560"/>
        <dbReference type="ChEBI" id="CHEBI:173112"/>
        <dbReference type="EC" id="2.7.7.7"/>
    </reaction>
</comment>
<dbReference type="InterPro" id="IPR050116">
    <property type="entry name" value="DNA_polymerase-Y"/>
</dbReference>
<dbReference type="InterPro" id="IPR043502">
    <property type="entry name" value="DNA/RNA_pol_sf"/>
</dbReference>
<dbReference type="EC" id="2.7.7.7" evidence="16"/>
<dbReference type="GO" id="GO:0009432">
    <property type="term" value="P:SOS response"/>
    <property type="evidence" value="ECO:0007669"/>
    <property type="project" value="TreeGrafter"/>
</dbReference>
<evidence type="ECO:0000256" key="16">
    <source>
        <dbReference type="HAMAP-Rule" id="MF_01113"/>
    </source>
</evidence>
<dbReference type="Pfam" id="PF11799">
    <property type="entry name" value="IMS_C"/>
    <property type="match status" value="1"/>
</dbReference>
<dbReference type="HAMAP" id="MF_01113">
    <property type="entry name" value="DNApol_IV"/>
    <property type="match status" value="1"/>
</dbReference>
<keyword evidence="5 16" id="KW-0963">Cytoplasm</keyword>
<dbReference type="Gene3D" id="1.10.150.20">
    <property type="entry name" value="5' to 3' exonuclease, C-terminal subdomain"/>
    <property type="match status" value="1"/>
</dbReference>
<feature type="site" description="Substrate discrimination" evidence="16">
    <location>
        <position position="67"/>
    </location>
</feature>
<dbReference type="FunFam" id="3.30.1490.100:FF:000004">
    <property type="entry name" value="DNA polymerase IV"/>
    <property type="match status" value="1"/>
</dbReference>
<evidence type="ECO:0000256" key="8">
    <source>
        <dbReference type="ARBA" id="ARBA00022705"/>
    </source>
</evidence>
<evidence type="ECO:0000256" key="15">
    <source>
        <dbReference type="ARBA" id="ARBA00049244"/>
    </source>
</evidence>
<evidence type="ECO:0000256" key="11">
    <source>
        <dbReference type="ARBA" id="ARBA00022842"/>
    </source>
</evidence>
<proteinExistence type="inferred from homology"/>
<keyword evidence="4 16" id="KW-0515">Mutator protein</keyword>
<reference evidence="18" key="1">
    <citation type="journal article" date="2011" name="ISME J.">
        <title>The endosymbionts of the deep-sea tubeworms Riftia pachyptila and Tevnia jerichonana share an identical physiology as revealed by proteogenomic analyses.</title>
        <authorList>
            <person name="Gardebrecht A."/>
            <person name="Markert S."/>
            <person name="Felbeck H."/>
            <person name="Thuermer A."/>
            <person name="Albrecht D."/>
            <person name="Wollherr A."/>
            <person name="Kabisch J."/>
            <person name="Lehmann R."/>
            <person name="Daniel R."/>
            <person name="Liesegang H."/>
            <person name="Hecker M."/>
            <person name="Sievert S.M."/>
            <person name="Schweder T."/>
        </authorList>
    </citation>
    <scope>NUCLEOTIDE SEQUENCE [LARGE SCALE GENOMIC DNA]</scope>
</reference>
<dbReference type="PATRIC" id="fig|1048808.3.peg.2202"/>
<evidence type="ECO:0000256" key="2">
    <source>
        <dbReference type="ARBA" id="ARBA00010945"/>
    </source>
</evidence>
<dbReference type="InterPro" id="IPR036775">
    <property type="entry name" value="DNA_pol_Y-fam_lit_finger_sf"/>
</dbReference>
<dbReference type="GO" id="GO:0005829">
    <property type="term" value="C:cytosol"/>
    <property type="evidence" value="ECO:0007669"/>
    <property type="project" value="TreeGrafter"/>
</dbReference>
<dbReference type="GO" id="GO:0003684">
    <property type="term" value="F:damaged DNA binding"/>
    <property type="evidence" value="ECO:0007669"/>
    <property type="project" value="InterPro"/>
</dbReference>
<evidence type="ECO:0000256" key="7">
    <source>
        <dbReference type="ARBA" id="ARBA00022695"/>
    </source>
</evidence>
<dbReference type="Pfam" id="PF21999">
    <property type="entry name" value="IMS_HHH_1"/>
    <property type="match status" value="1"/>
</dbReference>
<dbReference type="GO" id="GO:0006261">
    <property type="term" value="P:DNA-templated DNA replication"/>
    <property type="evidence" value="ECO:0007669"/>
    <property type="project" value="UniProtKB-UniRule"/>
</dbReference>
<protein>
    <recommendedName>
        <fullName evidence="16">DNA polymerase IV</fullName>
        <shortName evidence="16">Pol IV</shortName>
        <ecNumber evidence="16">2.7.7.7</ecNumber>
    </recommendedName>
</protein>
<dbReference type="Pfam" id="PF00817">
    <property type="entry name" value="IMS"/>
    <property type="match status" value="1"/>
</dbReference>
<dbReference type="PANTHER" id="PTHR11076:SF33">
    <property type="entry name" value="DNA POLYMERASE KAPPA"/>
    <property type="match status" value="1"/>
</dbReference>
<keyword evidence="6 16" id="KW-0808">Transferase</keyword>
<evidence type="ECO:0000256" key="13">
    <source>
        <dbReference type="ARBA" id="ARBA00023125"/>
    </source>
</evidence>
<dbReference type="AlphaFoldDB" id="G2DEZ8"/>